<name>A0A0T9LEQ2_YERKR</name>
<dbReference type="InterPro" id="IPR032710">
    <property type="entry name" value="NTF2-like_dom_sf"/>
</dbReference>
<reference evidence="2 4" key="1">
    <citation type="submission" date="2015-03" db="EMBL/GenBank/DDBJ databases">
        <authorList>
            <person name="Murphy D."/>
        </authorList>
    </citation>
    <scope>NUCLEOTIDE SEQUENCE [LARGE SCALE GENOMIC DNA]</scope>
    <source>
        <strain evidence="2 4">FCF326</strain>
    </source>
</reference>
<proteinExistence type="predicted"/>
<protein>
    <submittedName>
        <fullName evidence="3">DUF4440 domain-containing protein</fullName>
    </submittedName>
</protein>
<dbReference type="Proteomes" id="UP000045824">
    <property type="component" value="Unassembled WGS sequence"/>
</dbReference>
<sequence length="134" mass="14980">MSSHPIRQVIEACDKAISERNFDELMKYYAEDAALVIKPGMIARGKENILKAFITISDHFKNQLVVEQGEMQVIEGAGDALVIMETVLHFPNGQGGVVTTTRRATYVFRREDDGSWICTIDNSYGTALLDNECH</sequence>
<dbReference type="SUPFAM" id="SSF54427">
    <property type="entry name" value="NTF2-like"/>
    <property type="match status" value="1"/>
</dbReference>
<reference evidence="3 5" key="2">
    <citation type="submission" date="2017-05" db="EMBL/GenBank/DDBJ databases">
        <title>Whole genome sequencing of Yersinia kristensenii.</title>
        <authorList>
            <person name="Campioni F."/>
        </authorList>
    </citation>
    <scope>NUCLEOTIDE SEQUENCE [LARGE SCALE GENOMIC DNA]</scope>
    <source>
        <strain evidence="3 5">CFSAN060538</strain>
    </source>
</reference>
<evidence type="ECO:0000259" key="1">
    <source>
        <dbReference type="Pfam" id="PF14534"/>
    </source>
</evidence>
<gene>
    <name evidence="2" type="primary">yybH</name>
    <name evidence="3" type="ORF">CBW52_03500</name>
    <name evidence="2" type="ORF">ERS008491_02466</name>
</gene>
<dbReference type="Pfam" id="PF14534">
    <property type="entry name" value="DUF4440"/>
    <property type="match status" value="1"/>
</dbReference>
<dbReference type="EMBL" id="NHOG01000004">
    <property type="protein sequence ID" value="OVZ82928.1"/>
    <property type="molecule type" value="Genomic_DNA"/>
</dbReference>
<keyword evidence="5" id="KW-1185">Reference proteome</keyword>
<dbReference type="Proteomes" id="UP000195840">
    <property type="component" value="Unassembled WGS sequence"/>
</dbReference>
<dbReference type="EMBL" id="CPYI01000009">
    <property type="protein sequence ID" value="CNE86747.1"/>
    <property type="molecule type" value="Genomic_DNA"/>
</dbReference>
<evidence type="ECO:0000313" key="5">
    <source>
        <dbReference type="Proteomes" id="UP000195840"/>
    </source>
</evidence>
<accession>A0A0T9LEQ2</accession>
<dbReference type="InterPro" id="IPR027843">
    <property type="entry name" value="DUF4440"/>
</dbReference>
<dbReference type="AlphaFoldDB" id="A0A0T9LEQ2"/>
<feature type="domain" description="DUF4440" evidence="1">
    <location>
        <begin position="6"/>
        <end position="116"/>
    </location>
</feature>
<dbReference type="Gene3D" id="3.10.450.50">
    <property type="match status" value="1"/>
</dbReference>
<evidence type="ECO:0000313" key="2">
    <source>
        <dbReference type="EMBL" id="CNE86747.1"/>
    </source>
</evidence>
<organism evidence="2 4">
    <name type="scientific">Yersinia kristensenii</name>
    <dbReference type="NCBI Taxonomy" id="28152"/>
    <lineage>
        <taxon>Bacteria</taxon>
        <taxon>Pseudomonadati</taxon>
        <taxon>Pseudomonadota</taxon>
        <taxon>Gammaproteobacteria</taxon>
        <taxon>Enterobacterales</taxon>
        <taxon>Yersiniaceae</taxon>
        <taxon>Yersinia</taxon>
    </lineage>
</organism>
<evidence type="ECO:0000313" key="4">
    <source>
        <dbReference type="Proteomes" id="UP000045824"/>
    </source>
</evidence>
<dbReference type="RefSeq" id="WP_050119634.1">
    <property type="nucleotide sequence ID" value="NZ_CABMLW010000006.1"/>
</dbReference>
<evidence type="ECO:0000313" key="3">
    <source>
        <dbReference type="EMBL" id="OVZ82928.1"/>
    </source>
</evidence>